<comment type="caution">
    <text evidence="1">The sequence shown here is derived from an EMBL/GenBank/DDBJ whole genome shotgun (WGS) entry which is preliminary data.</text>
</comment>
<evidence type="ECO:0000313" key="2">
    <source>
        <dbReference type="Proteomes" id="UP000034607"/>
    </source>
</evidence>
<protein>
    <submittedName>
        <fullName evidence="1">Uncharacterized protein</fullName>
    </submittedName>
</protein>
<proteinExistence type="predicted"/>
<reference evidence="1 2" key="1">
    <citation type="journal article" date="2015" name="Nature">
        <title>rRNA introns, odd ribosomes, and small enigmatic genomes across a large radiation of phyla.</title>
        <authorList>
            <person name="Brown C.T."/>
            <person name="Hug L.A."/>
            <person name="Thomas B.C."/>
            <person name="Sharon I."/>
            <person name="Castelle C.J."/>
            <person name="Singh A."/>
            <person name="Wilkins M.J."/>
            <person name="Williams K.H."/>
            <person name="Banfield J.F."/>
        </authorList>
    </citation>
    <scope>NUCLEOTIDE SEQUENCE [LARGE SCALE GENOMIC DNA]</scope>
</reference>
<dbReference type="Proteomes" id="UP000034607">
    <property type="component" value="Unassembled WGS sequence"/>
</dbReference>
<dbReference type="EMBL" id="LCNM01000015">
    <property type="protein sequence ID" value="KKU55888.1"/>
    <property type="molecule type" value="Genomic_DNA"/>
</dbReference>
<gene>
    <name evidence="1" type="ORF">UX78_C0015G0035</name>
</gene>
<name>A0A0G1TP11_9BACT</name>
<sequence>MAARQYKPFSYKWKSLPLIIYPVKDENPLLDIFDPQDNSSIQKHLVQLYSKHSKVLSKGNYHILFVWNLEGHRMTDVWIHDMTNWSDSEPLLECVTFRDIEVCDDAGIASGDSVIALGREEELRRKVGDLQKYVNRENYIPIFPKGMEPVEDFYKRNKSRP</sequence>
<dbReference type="AlphaFoldDB" id="A0A0G1TP11"/>
<evidence type="ECO:0000313" key="1">
    <source>
        <dbReference type="EMBL" id="KKU55888.1"/>
    </source>
</evidence>
<organism evidence="1 2">
    <name type="scientific">Candidatus Amesbacteria bacterium GW2011_GWA2_47_11</name>
    <dbReference type="NCBI Taxonomy" id="1618357"/>
    <lineage>
        <taxon>Bacteria</taxon>
        <taxon>Candidatus Amesiibacteriota</taxon>
    </lineage>
</organism>
<accession>A0A0G1TP11</accession>